<dbReference type="InterPro" id="IPR036590">
    <property type="entry name" value="SRAP-like"/>
</dbReference>
<dbReference type="Pfam" id="PF02586">
    <property type="entry name" value="SRAP"/>
    <property type="match status" value="1"/>
</dbReference>
<accession>A0A0K6HVZ7</accession>
<evidence type="ECO:0000256" key="7">
    <source>
        <dbReference type="ARBA" id="ARBA00023239"/>
    </source>
</evidence>
<dbReference type="SUPFAM" id="SSF143081">
    <property type="entry name" value="BB1717-like"/>
    <property type="match status" value="1"/>
</dbReference>
<comment type="similarity">
    <text evidence="1 8">Belongs to the SOS response-associated peptidase family.</text>
</comment>
<evidence type="ECO:0000256" key="1">
    <source>
        <dbReference type="ARBA" id="ARBA00008136"/>
    </source>
</evidence>
<evidence type="ECO:0000313" key="10">
    <source>
        <dbReference type="Proteomes" id="UP000183900"/>
    </source>
</evidence>
<evidence type="ECO:0000256" key="4">
    <source>
        <dbReference type="ARBA" id="ARBA00022801"/>
    </source>
</evidence>
<evidence type="ECO:0000256" key="5">
    <source>
        <dbReference type="ARBA" id="ARBA00023124"/>
    </source>
</evidence>
<dbReference type="GO" id="GO:0008233">
    <property type="term" value="F:peptidase activity"/>
    <property type="evidence" value="ECO:0007669"/>
    <property type="project" value="UniProtKB-KW"/>
</dbReference>
<evidence type="ECO:0000313" key="9">
    <source>
        <dbReference type="EMBL" id="CUA95065.1"/>
    </source>
</evidence>
<evidence type="ECO:0000256" key="6">
    <source>
        <dbReference type="ARBA" id="ARBA00023125"/>
    </source>
</evidence>
<keyword evidence="5" id="KW-0190">Covalent protein-DNA linkage</keyword>
<keyword evidence="7" id="KW-0456">Lyase</keyword>
<proteinExistence type="inferred from homology"/>
<evidence type="ECO:0000256" key="2">
    <source>
        <dbReference type="ARBA" id="ARBA00022670"/>
    </source>
</evidence>
<keyword evidence="6" id="KW-0238">DNA-binding</keyword>
<dbReference type="PANTHER" id="PTHR13604:SF0">
    <property type="entry name" value="ABASIC SITE PROCESSING PROTEIN HMCES"/>
    <property type="match status" value="1"/>
</dbReference>
<dbReference type="OrthoDB" id="9782620at2"/>
<protein>
    <recommendedName>
        <fullName evidence="8">Abasic site processing protein</fullName>
        <ecNumber evidence="8">3.4.-.-</ecNumber>
    </recommendedName>
</protein>
<dbReference type="EMBL" id="CYHE01000003">
    <property type="protein sequence ID" value="CUA95065.1"/>
    <property type="molecule type" value="Genomic_DNA"/>
</dbReference>
<dbReference type="GO" id="GO:0006508">
    <property type="term" value="P:proteolysis"/>
    <property type="evidence" value="ECO:0007669"/>
    <property type="project" value="UniProtKB-KW"/>
</dbReference>
<dbReference type="InterPro" id="IPR003738">
    <property type="entry name" value="SRAP"/>
</dbReference>
<dbReference type="GO" id="GO:0003697">
    <property type="term" value="F:single-stranded DNA binding"/>
    <property type="evidence" value="ECO:0007669"/>
    <property type="project" value="InterPro"/>
</dbReference>
<dbReference type="Proteomes" id="UP000183900">
    <property type="component" value="Unassembled WGS sequence"/>
</dbReference>
<dbReference type="GO" id="GO:0016829">
    <property type="term" value="F:lyase activity"/>
    <property type="evidence" value="ECO:0007669"/>
    <property type="project" value="UniProtKB-KW"/>
</dbReference>
<evidence type="ECO:0000256" key="8">
    <source>
        <dbReference type="RuleBase" id="RU364100"/>
    </source>
</evidence>
<dbReference type="PANTHER" id="PTHR13604">
    <property type="entry name" value="DC12-RELATED"/>
    <property type="match status" value="1"/>
</dbReference>
<name>A0A0K6HVZ7_9HYPH</name>
<gene>
    <name evidence="9" type="ORF">Ga0061067_103416</name>
</gene>
<organism evidence="9 10">
    <name type="scientific">Pannonibacter indicus</name>
    <dbReference type="NCBI Taxonomy" id="466044"/>
    <lineage>
        <taxon>Bacteria</taxon>
        <taxon>Pseudomonadati</taxon>
        <taxon>Pseudomonadota</taxon>
        <taxon>Alphaproteobacteria</taxon>
        <taxon>Hyphomicrobiales</taxon>
        <taxon>Stappiaceae</taxon>
        <taxon>Pannonibacter</taxon>
    </lineage>
</organism>
<sequence>MCGRFTLTSPPEAAAQLFGYRDRPDFPPRYNIAPTQPVATVRHEHGQRRFALVRWGLIPGWVKDPASFTLLVNARAETAAEKPSFRAAMRHHRCLVPMDGFYEWRRTGGQKQPFFIRPAGGGLMAVAGLWDTWSDPSGGEIDTGALLTVPANRAMQAVHDRMPAILFEQDFNAWLDTGQVRAEEARRLLRPVADDYLEFIPVSSRVNSAAQDDPGLIERAAGAAPDAVSAKVPITLSARRKAQEDGGNSGQLDLL</sequence>
<dbReference type="Gene3D" id="3.90.1680.10">
    <property type="entry name" value="SOS response associated peptidase-like"/>
    <property type="match status" value="1"/>
</dbReference>
<evidence type="ECO:0000256" key="3">
    <source>
        <dbReference type="ARBA" id="ARBA00022763"/>
    </source>
</evidence>
<dbReference type="EC" id="3.4.-.-" evidence="8"/>
<keyword evidence="10" id="KW-1185">Reference proteome</keyword>
<dbReference type="RefSeq" id="WP_055455173.1">
    <property type="nucleotide sequence ID" value="NZ_CYHE01000003.1"/>
</dbReference>
<dbReference type="GO" id="GO:0106300">
    <property type="term" value="P:protein-DNA covalent cross-linking repair"/>
    <property type="evidence" value="ECO:0007669"/>
    <property type="project" value="InterPro"/>
</dbReference>
<keyword evidence="2 8" id="KW-0645">Protease</keyword>
<keyword evidence="4 8" id="KW-0378">Hydrolase</keyword>
<dbReference type="AlphaFoldDB" id="A0A0K6HVZ7"/>
<reference evidence="10" key="1">
    <citation type="submission" date="2015-08" db="EMBL/GenBank/DDBJ databases">
        <authorList>
            <person name="Varghese N."/>
        </authorList>
    </citation>
    <scope>NUCLEOTIDE SEQUENCE [LARGE SCALE GENOMIC DNA]</scope>
    <source>
        <strain evidence="10">DSM 23407</strain>
    </source>
</reference>
<keyword evidence="3" id="KW-0227">DNA damage</keyword>